<dbReference type="PANTHER" id="PTHR10519">
    <property type="entry name" value="GABA-B RECEPTOR"/>
    <property type="match status" value="1"/>
</dbReference>
<dbReference type="InterPro" id="IPR001828">
    <property type="entry name" value="ANF_lig-bd_rcpt"/>
</dbReference>
<keyword evidence="3" id="KW-1133">Transmembrane helix</keyword>
<keyword evidence="12" id="KW-1185">Reference proteome</keyword>
<evidence type="ECO:0000256" key="6">
    <source>
        <dbReference type="ARBA" id="ARBA00023170"/>
    </source>
</evidence>
<dbReference type="GO" id="GO:0004965">
    <property type="term" value="F:G protein-coupled GABA receptor activity"/>
    <property type="evidence" value="ECO:0007669"/>
    <property type="project" value="InterPro"/>
</dbReference>
<proteinExistence type="predicted"/>
<feature type="compositionally biased region" description="Polar residues" evidence="9">
    <location>
        <begin position="71"/>
        <end position="80"/>
    </location>
</feature>
<dbReference type="GO" id="GO:0038039">
    <property type="term" value="C:G protein-coupled receptor heterodimeric complex"/>
    <property type="evidence" value="ECO:0007669"/>
    <property type="project" value="TreeGrafter"/>
</dbReference>
<evidence type="ECO:0000256" key="4">
    <source>
        <dbReference type="ARBA" id="ARBA00023040"/>
    </source>
</evidence>
<evidence type="ECO:0000256" key="1">
    <source>
        <dbReference type="ARBA" id="ARBA00004370"/>
    </source>
</evidence>
<dbReference type="AlphaFoldDB" id="A0AAW0WA01"/>
<comment type="subcellular location">
    <subcellularLocation>
        <location evidence="1">Membrane</location>
    </subcellularLocation>
</comment>
<dbReference type="Pfam" id="PF01094">
    <property type="entry name" value="ANF_receptor"/>
    <property type="match status" value="1"/>
</dbReference>
<gene>
    <name evidence="11" type="ORF">OTU49_009751</name>
</gene>
<evidence type="ECO:0000256" key="2">
    <source>
        <dbReference type="ARBA" id="ARBA00022692"/>
    </source>
</evidence>
<dbReference type="Proteomes" id="UP001445076">
    <property type="component" value="Unassembled WGS sequence"/>
</dbReference>
<reference evidence="11 12" key="1">
    <citation type="journal article" date="2024" name="BMC Genomics">
        <title>Genome assembly of redclaw crayfish (Cherax quadricarinatus) provides insights into its immune adaptation and hypoxia tolerance.</title>
        <authorList>
            <person name="Liu Z."/>
            <person name="Zheng J."/>
            <person name="Li H."/>
            <person name="Fang K."/>
            <person name="Wang S."/>
            <person name="He J."/>
            <person name="Zhou D."/>
            <person name="Weng S."/>
            <person name="Chi M."/>
            <person name="Gu Z."/>
            <person name="He J."/>
            <person name="Li F."/>
            <person name="Wang M."/>
        </authorList>
    </citation>
    <scope>NUCLEOTIDE SEQUENCE [LARGE SCALE GENOMIC DNA]</scope>
    <source>
        <strain evidence="11">ZL_2023a</strain>
    </source>
</reference>
<evidence type="ECO:0000256" key="5">
    <source>
        <dbReference type="ARBA" id="ARBA00023136"/>
    </source>
</evidence>
<evidence type="ECO:0000256" key="7">
    <source>
        <dbReference type="ARBA" id="ARBA00023180"/>
    </source>
</evidence>
<feature type="non-terminal residue" evidence="11">
    <location>
        <position position="1"/>
    </location>
</feature>
<dbReference type="PRINTS" id="PR01176">
    <property type="entry name" value="GABABRECEPTR"/>
</dbReference>
<name>A0AAW0WA01_CHEQU</name>
<dbReference type="InterPro" id="IPR028082">
    <property type="entry name" value="Peripla_BP_I"/>
</dbReference>
<accession>A0AAW0WA01</accession>
<keyword evidence="2" id="KW-0812">Transmembrane</keyword>
<keyword evidence="6" id="KW-0675">Receptor</keyword>
<keyword evidence="4" id="KW-0297">G-protein coupled receptor</keyword>
<evidence type="ECO:0000256" key="9">
    <source>
        <dbReference type="SAM" id="MobiDB-lite"/>
    </source>
</evidence>
<feature type="domain" description="Receptor ligand binding region" evidence="10">
    <location>
        <begin position="220"/>
        <end position="350"/>
    </location>
</feature>
<comment type="caution">
    <text evidence="11">The sequence shown here is derived from an EMBL/GenBank/DDBJ whole genome shotgun (WGS) entry which is preliminary data.</text>
</comment>
<evidence type="ECO:0000313" key="12">
    <source>
        <dbReference type="Proteomes" id="UP001445076"/>
    </source>
</evidence>
<dbReference type="InterPro" id="IPR002455">
    <property type="entry name" value="GPCR3_GABA-B"/>
</dbReference>
<dbReference type="EMBL" id="JARKIK010000076">
    <property type="protein sequence ID" value="KAK8727207.1"/>
    <property type="molecule type" value="Genomic_DNA"/>
</dbReference>
<sequence>QRHYQPPVRFPADTVPQDDVEYPRVYQQISTHNDQQLPQSTNSRQLDFRPQYAGHSYYHGAVGSEFEETRPSQSHTSGYTTDHESNAMDEASAYWNDTSSNISQGVSLIYTKLSATAYYPQDHYLNQLQNDPPEYILSQPRDVAARRTSSFTAHHLKKHQQPRHVKRSRNHNNWPFRQAQQWIRHTSSSGVATRPERVVPILGLFDLSVRGEPRQGGRAELAAAQLALTHINEQHVIPGYKLVMFHNDTKCDSGSGVDAFFHAIYTSRAKMMILLGAACPEVTESLASVVHYWNIVQVSFGSVSPALSDRSSYPRFIRTVAPDSSHNAARLAFLTHHSWSTVTTISENHDMYT</sequence>
<evidence type="ECO:0000313" key="11">
    <source>
        <dbReference type="EMBL" id="KAK8727207.1"/>
    </source>
</evidence>
<evidence type="ECO:0000256" key="3">
    <source>
        <dbReference type="ARBA" id="ARBA00022989"/>
    </source>
</evidence>
<protein>
    <recommendedName>
        <fullName evidence="10">Receptor ligand binding region domain-containing protein</fullName>
    </recommendedName>
</protein>
<keyword evidence="5" id="KW-0472">Membrane</keyword>
<feature type="region of interest" description="Disordered" evidence="9">
    <location>
        <begin position="65"/>
        <end position="84"/>
    </location>
</feature>
<dbReference type="PANTHER" id="PTHR10519:SF46">
    <property type="entry name" value="METABOTROPIC GABA-B RECEPTOR SUBTYPE 3, ISOFORM A"/>
    <property type="match status" value="1"/>
</dbReference>
<evidence type="ECO:0000256" key="8">
    <source>
        <dbReference type="ARBA" id="ARBA00023224"/>
    </source>
</evidence>
<keyword evidence="8" id="KW-0807">Transducer</keyword>
<dbReference type="FunFam" id="3.40.50.2300:FF:000751">
    <property type="match status" value="1"/>
</dbReference>
<dbReference type="GO" id="GO:0007214">
    <property type="term" value="P:gamma-aminobutyric acid signaling pathway"/>
    <property type="evidence" value="ECO:0007669"/>
    <property type="project" value="TreeGrafter"/>
</dbReference>
<feature type="non-terminal residue" evidence="11">
    <location>
        <position position="353"/>
    </location>
</feature>
<organism evidence="11 12">
    <name type="scientific">Cherax quadricarinatus</name>
    <name type="common">Australian red claw crayfish</name>
    <dbReference type="NCBI Taxonomy" id="27406"/>
    <lineage>
        <taxon>Eukaryota</taxon>
        <taxon>Metazoa</taxon>
        <taxon>Ecdysozoa</taxon>
        <taxon>Arthropoda</taxon>
        <taxon>Crustacea</taxon>
        <taxon>Multicrustacea</taxon>
        <taxon>Malacostraca</taxon>
        <taxon>Eumalacostraca</taxon>
        <taxon>Eucarida</taxon>
        <taxon>Decapoda</taxon>
        <taxon>Pleocyemata</taxon>
        <taxon>Astacidea</taxon>
        <taxon>Parastacoidea</taxon>
        <taxon>Parastacidae</taxon>
        <taxon>Cherax</taxon>
    </lineage>
</organism>
<keyword evidence="7" id="KW-0325">Glycoprotein</keyword>
<dbReference type="Gene3D" id="3.40.50.2300">
    <property type="match status" value="2"/>
</dbReference>
<dbReference type="SUPFAM" id="SSF53822">
    <property type="entry name" value="Periplasmic binding protein-like I"/>
    <property type="match status" value="1"/>
</dbReference>
<evidence type="ECO:0000259" key="10">
    <source>
        <dbReference type="Pfam" id="PF01094"/>
    </source>
</evidence>